<feature type="chain" id="PRO_5020721995" evidence="2">
    <location>
        <begin position="26"/>
        <end position="312"/>
    </location>
</feature>
<feature type="domain" description="PBP" evidence="3">
    <location>
        <begin position="36"/>
        <end position="284"/>
    </location>
</feature>
<dbReference type="PANTHER" id="PTHR30570:SF1">
    <property type="entry name" value="PHOSPHATE-BINDING PROTEIN PSTS"/>
    <property type="match status" value="1"/>
</dbReference>
<reference evidence="4 5" key="1">
    <citation type="submission" date="2019-03" db="EMBL/GenBank/DDBJ databases">
        <authorList>
            <person name="Kim M.K.M."/>
        </authorList>
    </citation>
    <scope>NUCLEOTIDE SEQUENCE [LARGE SCALE GENOMIC DNA]</scope>
    <source>
        <strain evidence="4 5">17J68-12</strain>
    </source>
</reference>
<evidence type="ECO:0000259" key="3">
    <source>
        <dbReference type="Pfam" id="PF12849"/>
    </source>
</evidence>
<keyword evidence="5" id="KW-1185">Reference proteome</keyword>
<dbReference type="PANTHER" id="PTHR30570">
    <property type="entry name" value="PERIPLASMIC PHOSPHATE BINDING COMPONENT OF PHOSPHATE ABC TRANSPORTER"/>
    <property type="match status" value="1"/>
</dbReference>
<dbReference type="Gene3D" id="3.40.190.10">
    <property type="entry name" value="Periplasmic binding protein-like II"/>
    <property type="match status" value="2"/>
</dbReference>
<dbReference type="Pfam" id="PF12849">
    <property type="entry name" value="PBP_like_2"/>
    <property type="match status" value="1"/>
</dbReference>
<protein>
    <submittedName>
        <fullName evidence="4">Phosphate ABC transporter substrate-binding protein, PhoT family</fullName>
    </submittedName>
</protein>
<dbReference type="PROSITE" id="PS51257">
    <property type="entry name" value="PROKAR_LIPOPROTEIN"/>
    <property type="match status" value="1"/>
</dbReference>
<dbReference type="InterPro" id="IPR050811">
    <property type="entry name" value="Phosphate_ABC_transporter"/>
</dbReference>
<dbReference type="EMBL" id="SJZI01000042">
    <property type="protein sequence ID" value="TCJ14402.1"/>
    <property type="molecule type" value="Genomic_DNA"/>
</dbReference>
<dbReference type="InterPro" id="IPR024370">
    <property type="entry name" value="PBP_domain"/>
</dbReference>
<dbReference type="AlphaFoldDB" id="A0A4V2NVQ6"/>
<dbReference type="SUPFAM" id="SSF53850">
    <property type="entry name" value="Periplasmic binding protein-like II"/>
    <property type="match status" value="1"/>
</dbReference>
<sequence>MMNGTRMARFGNRLLALLLAGALLTGCGGERDPDEPTDTRTSGTIHISADESFRPVIDSEIRVFEALHPGTHIIPHYKPEAECFRDFGVDSIRCVIATRAYSPQEKAFINDSLKTEVSYNVAAYDAIAVIVHPSSKDTLFTLPEIRDLLTGKSQRGLRPVMDGLKATSTVRFLMDSVLRGAPLGANVTAADNSAGVIDYVSRNPDAVGFLGVSWVGNPQDSTQLSYLSRIKVALLQDAKDTARFVWPAQYNIWYKRYPLRRDLVVVLKERHNGLGHGFANYLTTTSGQMVFNRAFLMPAMMNFQVRSAEVKE</sequence>
<name>A0A4V2NVQ6_9BACT</name>
<gene>
    <name evidence="4" type="ORF">EPD60_10450</name>
</gene>
<organism evidence="4 5">
    <name type="scientific">Flaviaesturariibacter flavus</name>
    <dbReference type="NCBI Taxonomy" id="2502780"/>
    <lineage>
        <taxon>Bacteria</taxon>
        <taxon>Pseudomonadati</taxon>
        <taxon>Bacteroidota</taxon>
        <taxon>Chitinophagia</taxon>
        <taxon>Chitinophagales</taxon>
        <taxon>Chitinophagaceae</taxon>
        <taxon>Flaviaestuariibacter</taxon>
    </lineage>
</organism>
<accession>A0A4V2NVQ6</accession>
<dbReference type="Proteomes" id="UP000295334">
    <property type="component" value="Unassembled WGS sequence"/>
</dbReference>
<dbReference type="RefSeq" id="WP_131449393.1">
    <property type="nucleotide sequence ID" value="NZ_SJZI01000042.1"/>
</dbReference>
<feature type="signal peptide" evidence="2">
    <location>
        <begin position="1"/>
        <end position="25"/>
    </location>
</feature>
<proteinExistence type="predicted"/>
<keyword evidence="1 2" id="KW-0732">Signal</keyword>
<evidence type="ECO:0000256" key="1">
    <source>
        <dbReference type="ARBA" id="ARBA00022729"/>
    </source>
</evidence>
<evidence type="ECO:0000313" key="4">
    <source>
        <dbReference type="EMBL" id="TCJ14402.1"/>
    </source>
</evidence>
<comment type="caution">
    <text evidence="4">The sequence shown here is derived from an EMBL/GenBank/DDBJ whole genome shotgun (WGS) entry which is preliminary data.</text>
</comment>
<evidence type="ECO:0000256" key="2">
    <source>
        <dbReference type="SAM" id="SignalP"/>
    </source>
</evidence>
<evidence type="ECO:0000313" key="5">
    <source>
        <dbReference type="Proteomes" id="UP000295334"/>
    </source>
</evidence>
<dbReference type="OrthoDB" id="1450880at2"/>